<comment type="caution">
    <text evidence="8">The sequence shown here is derived from an EMBL/GenBank/DDBJ whole genome shotgun (WGS) entry which is preliminary data.</text>
</comment>
<sequence>MGSCLSSDGDGGRSSLGPSSLGTGSPSLGSRKGKRVGRRQSSSRHSLLESNRVDDQLHRIPGRMCLNGESNIASLFSQQGKKGINQDAMIVWESFGSRSDTVFCGVFDGHGPFGHIVARRVRDALPLKLNAQCEVKHGGDELRQNSISTTGSLTSEGTTSICLEDELRASNELEEEQLPDVFTKLKESFLKAFQVMDKELKLNPKIDCFCSGTTAVTLVKQEAERIRRHRGRVFALKDEPEVARVWLPNFNSPGLAMARAFGDFCLKDFGLISVPEFSYRRITEKDEFIVLATDGIWDVLSNNEVVDIVASTPARSSAARFLVNHAVRAWRFKHPTSKVDDCAVVCLFLNNDEPDIKEPSMESSDTNGDKLEPSTLNNCENVRTSVDENSSIRDDGSLSSDAQVPSTTESEDWSALEGVTRANTMLTLPRFVEKQRSAGNKAKK</sequence>
<evidence type="ECO:0000256" key="1">
    <source>
        <dbReference type="ARBA" id="ARBA00013081"/>
    </source>
</evidence>
<dbReference type="OrthoDB" id="10264738at2759"/>
<evidence type="ECO:0000313" key="9">
    <source>
        <dbReference type="Proteomes" id="UP000829196"/>
    </source>
</evidence>
<dbReference type="AlphaFoldDB" id="A0A8T3BPL9"/>
<name>A0A8T3BPL9_DENNO</name>
<dbReference type="InterPro" id="IPR036457">
    <property type="entry name" value="PPM-type-like_dom_sf"/>
</dbReference>
<evidence type="ECO:0000256" key="6">
    <source>
        <dbReference type="SAM" id="MobiDB-lite"/>
    </source>
</evidence>
<dbReference type="PROSITE" id="PS51746">
    <property type="entry name" value="PPM_2"/>
    <property type="match status" value="1"/>
</dbReference>
<gene>
    <name evidence="8" type="ORF">KFK09_008673</name>
</gene>
<keyword evidence="3" id="KW-0904">Protein phosphatase</keyword>
<dbReference type="InterPro" id="IPR001932">
    <property type="entry name" value="PPM-type_phosphatase-like_dom"/>
</dbReference>
<dbReference type="Proteomes" id="UP000829196">
    <property type="component" value="Unassembled WGS sequence"/>
</dbReference>
<evidence type="ECO:0000256" key="5">
    <source>
        <dbReference type="ARBA" id="ARBA00048336"/>
    </source>
</evidence>
<accession>A0A8T3BPL9</accession>
<comment type="catalytic activity">
    <reaction evidence="4">
        <text>O-phospho-L-seryl-[protein] + H2O = L-seryl-[protein] + phosphate</text>
        <dbReference type="Rhea" id="RHEA:20629"/>
        <dbReference type="Rhea" id="RHEA-COMP:9863"/>
        <dbReference type="Rhea" id="RHEA-COMP:11604"/>
        <dbReference type="ChEBI" id="CHEBI:15377"/>
        <dbReference type="ChEBI" id="CHEBI:29999"/>
        <dbReference type="ChEBI" id="CHEBI:43474"/>
        <dbReference type="ChEBI" id="CHEBI:83421"/>
        <dbReference type="EC" id="3.1.3.16"/>
    </reaction>
</comment>
<comment type="catalytic activity">
    <reaction evidence="5">
        <text>O-phospho-L-threonyl-[protein] + H2O = L-threonyl-[protein] + phosphate</text>
        <dbReference type="Rhea" id="RHEA:47004"/>
        <dbReference type="Rhea" id="RHEA-COMP:11060"/>
        <dbReference type="Rhea" id="RHEA-COMP:11605"/>
        <dbReference type="ChEBI" id="CHEBI:15377"/>
        <dbReference type="ChEBI" id="CHEBI:30013"/>
        <dbReference type="ChEBI" id="CHEBI:43474"/>
        <dbReference type="ChEBI" id="CHEBI:61977"/>
        <dbReference type="EC" id="3.1.3.16"/>
    </reaction>
</comment>
<feature type="region of interest" description="Disordered" evidence="6">
    <location>
        <begin position="1"/>
        <end position="53"/>
    </location>
</feature>
<dbReference type="EMBL" id="JAGYWB010000007">
    <property type="protein sequence ID" value="KAI0516002.1"/>
    <property type="molecule type" value="Genomic_DNA"/>
</dbReference>
<feature type="compositionally biased region" description="Basic residues" evidence="6">
    <location>
        <begin position="31"/>
        <end position="42"/>
    </location>
</feature>
<keyword evidence="2" id="KW-0378">Hydrolase</keyword>
<keyword evidence="9" id="KW-1185">Reference proteome</keyword>
<feature type="compositionally biased region" description="Polar residues" evidence="6">
    <location>
        <begin position="374"/>
        <end position="389"/>
    </location>
</feature>
<dbReference type="PANTHER" id="PTHR47992">
    <property type="entry name" value="PROTEIN PHOSPHATASE"/>
    <property type="match status" value="1"/>
</dbReference>
<dbReference type="SMR" id="A0A8T3BPL9"/>
<dbReference type="EC" id="3.1.3.16" evidence="1"/>
<dbReference type="Pfam" id="PF00481">
    <property type="entry name" value="PP2C"/>
    <property type="match status" value="1"/>
</dbReference>
<feature type="domain" description="PPM-type phosphatase" evidence="7">
    <location>
        <begin position="72"/>
        <end position="349"/>
    </location>
</feature>
<dbReference type="SUPFAM" id="SSF81606">
    <property type="entry name" value="PP2C-like"/>
    <property type="match status" value="1"/>
</dbReference>
<feature type="compositionally biased region" description="Low complexity" evidence="6">
    <location>
        <begin position="1"/>
        <end position="30"/>
    </location>
</feature>
<evidence type="ECO:0000313" key="8">
    <source>
        <dbReference type="EMBL" id="KAI0516002.1"/>
    </source>
</evidence>
<dbReference type="GO" id="GO:0004722">
    <property type="term" value="F:protein serine/threonine phosphatase activity"/>
    <property type="evidence" value="ECO:0007669"/>
    <property type="project" value="UniProtKB-EC"/>
</dbReference>
<feature type="region of interest" description="Disordered" evidence="6">
    <location>
        <begin position="356"/>
        <end position="416"/>
    </location>
</feature>
<evidence type="ECO:0000256" key="4">
    <source>
        <dbReference type="ARBA" id="ARBA00047761"/>
    </source>
</evidence>
<dbReference type="Gene3D" id="3.60.40.10">
    <property type="entry name" value="PPM-type phosphatase domain"/>
    <property type="match status" value="2"/>
</dbReference>
<evidence type="ECO:0000259" key="7">
    <source>
        <dbReference type="PROSITE" id="PS51746"/>
    </source>
</evidence>
<organism evidence="8 9">
    <name type="scientific">Dendrobium nobile</name>
    <name type="common">Orchid</name>
    <dbReference type="NCBI Taxonomy" id="94219"/>
    <lineage>
        <taxon>Eukaryota</taxon>
        <taxon>Viridiplantae</taxon>
        <taxon>Streptophyta</taxon>
        <taxon>Embryophyta</taxon>
        <taxon>Tracheophyta</taxon>
        <taxon>Spermatophyta</taxon>
        <taxon>Magnoliopsida</taxon>
        <taxon>Liliopsida</taxon>
        <taxon>Asparagales</taxon>
        <taxon>Orchidaceae</taxon>
        <taxon>Epidendroideae</taxon>
        <taxon>Malaxideae</taxon>
        <taxon>Dendrobiinae</taxon>
        <taxon>Dendrobium</taxon>
    </lineage>
</organism>
<evidence type="ECO:0000256" key="2">
    <source>
        <dbReference type="ARBA" id="ARBA00022801"/>
    </source>
</evidence>
<dbReference type="InterPro" id="IPR015655">
    <property type="entry name" value="PP2C"/>
</dbReference>
<reference evidence="8" key="1">
    <citation type="journal article" date="2022" name="Front. Genet.">
        <title>Chromosome-Scale Assembly of the Dendrobium nobile Genome Provides Insights Into the Molecular Mechanism of the Biosynthesis of the Medicinal Active Ingredient of Dendrobium.</title>
        <authorList>
            <person name="Xu Q."/>
            <person name="Niu S.-C."/>
            <person name="Li K.-L."/>
            <person name="Zheng P.-J."/>
            <person name="Zhang X.-J."/>
            <person name="Jia Y."/>
            <person name="Liu Y."/>
            <person name="Niu Y.-X."/>
            <person name="Yu L.-H."/>
            <person name="Chen D.-F."/>
            <person name="Zhang G.-Q."/>
        </authorList>
    </citation>
    <scope>NUCLEOTIDE SEQUENCE</scope>
    <source>
        <tissue evidence="8">Leaf</tissue>
    </source>
</reference>
<proteinExistence type="predicted"/>
<feature type="compositionally biased region" description="Polar residues" evidence="6">
    <location>
        <begin position="397"/>
        <end position="408"/>
    </location>
</feature>
<protein>
    <recommendedName>
        <fullName evidence="1">protein-serine/threonine phosphatase</fullName>
        <ecNumber evidence="1">3.1.3.16</ecNumber>
    </recommendedName>
</protein>
<dbReference type="SMART" id="SM00332">
    <property type="entry name" value="PP2Cc"/>
    <property type="match status" value="1"/>
</dbReference>
<evidence type="ECO:0000256" key="3">
    <source>
        <dbReference type="ARBA" id="ARBA00022912"/>
    </source>
</evidence>
<dbReference type="CDD" id="cd00143">
    <property type="entry name" value="PP2Cc"/>
    <property type="match status" value="1"/>
</dbReference>